<dbReference type="GeneID" id="64766634"/>
<name>A0A6G6XJW4_9CAUD</name>
<evidence type="ECO:0000313" key="2">
    <source>
        <dbReference type="Proteomes" id="UP000503093"/>
    </source>
</evidence>
<dbReference type="KEGG" id="vg:64766634"/>
<dbReference type="EMBL" id="MN908687">
    <property type="protein sequence ID" value="QIG58304.1"/>
    <property type="molecule type" value="Genomic_DNA"/>
</dbReference>
<dbReference type="Proteomes" id="UP000503093">
    <property type="component" value="Segment"/>
</dbReference>
<proteinExistence type="predicted"/>
<dbReference type="Pfam" id="PF24000">
    <property type="entry name" value="DUF7316"/>
    <property type="match status" value="1"/>
</dbReference>
<dbReference type="InterPro" id="IPR055740">
    <property type="entry name" value="DUF7316"/>
</dbReference>
<sequence length="125" mass="14077">MGEHPAGVRAQRHVEWGLRTPDGTEVWQPEKWLGMPISTEEERQAVEAALTTRLTEMGTADQALGLYAWVCRIVTVTVVTEYPHDYRSFSPPLPEVPPEPEVTPEQPAIDHIDELVNDAIQKYDS</sequence>
<evidence type="ECO:0000313" key="1">
    <source>
        <dbReference type="EMBL" id="QIG58304.1"/>
    </source>
</evidence>
<gene>
    <name evidence="1" type="primary">153</name>
    <name evidence="1" type="ORF">SEA_SKOG_152</name>
</gene>
<dbReference type="RefSeq" id="YP_010059402.1">
    <property type="nucleotide sequence ID" value="NC_054725.1"/>
</dbReference>
<protein>
    <submittedName>
        <fullName evidence="1">Uncharacterized protein</fullName>
    </submittedName>
</protein>
<keyword evidence="2" id="KW-1185">Reference proteome</keyword>
<accession>A0A6G6XJW4</accession>
<reference evidence="1 2" key="1">
    <citation type="submission" date="2020-01" db="EMBL/GenBank/DDBJ databases">
        <authorList>
            <person name="Alvaro L.E."/>
            <person name="Baker K.N."/>
            <person name="Baxter I.S."/>
            <person name="Brown M.R."/>
            <person name="Driscoll K.D."/>
            <person name="Elrubaie J.M."/>
            <person name="Feith S.L."/>
            <person name="Indihar D.F."/>
            <person name="Knoch V.T."/>
            <person name="Koirtyohann K.M."/>
            <person name="Kratz M.A."/>
            <person name="Lear A.H."/>
            <person name="Lindblom K.E."/>
            <person name="Marcus E.R."/>
            <person name="Murphy M.E."/>
            <person name="Sensor R."/>
            <person name="Sherman S.J."/>
            <person name="Swift V.R."/>
            <person name="White K.E."/>
            <person name="Wills S.J."/>
            <person name="Gatt S.M."/>
            <person name="Lohbauer S.A."/>
            <person name="Power T.R."/>
            <person name="Rosales K.A."/>
            <person name="Sisson B.M."/>
            <person name="Isern S."/>
            <person name="Michael S.F."/>
            <person name="Sunnen C.N."/>
            <person name="Garlena R.A."/>
            <person name="Russell D.A."/>
            <person name="Pope W.H."/>
            <person name="Jacobs-Sera D."/>
            <person name="Hatfull G.F."/>
        </authorList>
    </citation>
    <scope>NUCLEOTIDE SEQUENCE [LARGE SCALE GENOMIC DNA]</scope>
</reference>
<organism evidence="1 2">
    <name type="scientific">Gordonia phage Skog</name>
    <dbReference type="NCBI Taxonomy" id="2704033"/>
    <lineage>
        <taxon>Viruses</taxon>
        <taxon>Duplodnaviria</taxon>
        <taxon>Heunggongvirae</taxon>
        <taxon>Uroviricota</taxon>
        <taxon>Caudoviricetes</taxon>
        <taxon>Skogvirus</taxon>
        <taxon>Skogvirus Skog</taxon>
    </lineage>
</organism>